<gene>
    <name evidence="2" type="ORF">UFOVP88_58</name>
</gene>
<evidence type="ECO:0000256" key="1">
    <source>
        <dbReference type="SAM" id="Coils"/>
    </source>
</evidence>
<dbReference type="EMBL" id="LR796195">
    <property type="protein sequence ID" value="CAB4126437.1"/>
    <property type="molecule type" value="Genomic_DNA"/>
</dbReference>
<keyword evidence="1" id="KW-0175">Coiled coil</keyword>
<accession>A0A6J5KZG4</accession>
<name>A0A6J5KZG4_9CAUD</name>
<feature type="coiled-coil region" evidence="1">
    <location>
        <begin position="26"/>
        <end position="53"/>
    </location>
</feature>
<protein>
    <submittedName>
        <fullName evidence="2">Uncharacterized protein</fullName>
    </submittedName>
</protein>
<reference evidence="2" key="1">
    <citation type="submission" date="2020-04" db="EMBL/GenBank/DDBJ databases">
        <authorList>
            <person name="Chiriac C."/>
            <person name="Salcher M."/>
            <person name="Ghai R."/>
            <person name="Kavagutti S V."/>
        </authorList>
    </citation>
    <scope>NUCLEOTIDE SEQUENCE</scope>
</reference>
<evidence type="ECO:0000313" key="2">
    <source>
        <dbReference type="EMBL" id="CAB4126437.1"/>
    </source>
</evidence>
<proteinExistence type="predicted"/>
<sequence length="77" mass="9424">MDDSYGDWLLKLIEKNYTQENKFMLCNHVQKKLIEEEDEFIEEEDEFIEEEDEFILEHHTSFPLAVQFWLAIPEIEE</sequence>
<organism evidence="2">
    <name type="scientific">uncultured Caudovirales phage</name>
    <dbReference type="NCBI Taxonomy" id="2100421"/>
    <lineage>
        <taxon>Viruses</taxon>
        <taxon>Duplodnaviria</taxon>
        <taxon>Heunggongvirae</taxon>
        <taxon>Uroviricota</taxon>
        <taxon>Caudoviricetes</taxon>
        <taxon>Peduoviridae</taxon>
        <taxon>Maltschvirus</taxon>
        <taxon>Maltschvirus maltsch</taxon>
    </lineage>
</organism>